<organism evidence="1 2">
    <name type="scientific">candidate division WWE3 bacterium</name>
    <dbReference type="NCBI Taxonomy" id="2053526"/>
    <lineage>
        <taxon>Bacteria</taxon>
        <taxon>Katanobacteria</taxon>
    </lineage>
</organism>
<sequence>MKILHLSFFSPLPMHNGSQVREYSLVEPLLQENEVSLISFQEAIDQESVNALNALYSSVELLPLPRPKRGSVISELLRAANHIFSMRPPVSVDHFSTDMEQLVRRVCETDTFDVVYVDLVWMLEYLPNDLNLKTIVILNTHNAEYRALESFASGPSTSLFSIVSKAYFLFSSLKMKRYERLLLQKVNRVLAVSDDDKESLQLITNKPVDVIPNAVKVLPYTRSEESIQPHSIVFVGSMSYKPNVEAVVWFSKTVLPILQETYPHVVFTIVGANPDPEVKSLQRKHVIVTGTVPLIQPYLDQATCFVAPLFSGGGTNMKIIEAMASGIPVISTSKGLEGLAITPGTHVIKADNVEEFVNSVQQLFADRDR</sequence>
<dbReference type="PANTHER" id="PTHR12526">
    <property type="entry name" value="GLYCOSYLTRANSFERASE"/>
    <property type="match status" value="1"/>
</dbReference>
<dbReference type="GO" id="GO:0016757">
    <property type="term" value="F:glycosyltransferase activity"/>
    <property type="evidence" value="ECO:0007669"/>
    <property type="project" value="UniProtKB-KW"/>
</dbReference>
<dbReference type="Pfam" id="PF13692">
    <property type="entry name" value="Glyco_trans_1_4"/>
    <property type="match status" value="1"/>
</dbReference>
<feature type="non-terminal residue" evidence="1">
    <location>
        <position position="369"/>
    </location>
</feature>
<protein>
    <submittedName>
        <fullName evidence="1">Glycosyltransferase</fullName>
        <ecNumber evidence="1">2.4.-.-</ecNumber>
    </submittedName>
</protein>
<dbReference type="SUPFAM" id="SSF53756">
    <property type="entry name" value="UDP-Glycosyltransferase/glycogen phosphorylase"/>
    <property type="match status" value="1"/>
</dbReference>
<evidence type="ECO:0000313" key="1">
    <source>
        <dbReference type="EMBL" id="MCA9398050.1"/>
    </source>
</evidence>
<keyword evidence="1" id="KW-0328">Glycosyltransferase</keyword>
<dbReference type="EMBL" id="JAGQKY010000261">
    <property type="protein sequence ID" value="MCA9398050.1"/>
    <property type="molecule type" value="Genomic_DNA"/>
</dbReference>
<reference evidence="1" key="2">
    <citation type="journal article" date="2021" name="Microbiome">
        <title>Successional dynamics and alternative stable states in a saline activated sludge microbial community over 9 years.</title>
        <authorList>
            <person name="Wang Y."/>
            <person name="Ye J."/>
            <person name="Ju F."/>
            <person name="Liu L."/>
            <person name="Boyd J.A."/>
            <person name="Deng Y."/>
            <person name="Parks D.H."/>
            <person name="Jiang X."/>
            <person name="Yin X."/>
            <person name="Woodcroft B.J."/>
            <person name="Tyson G.W."/>
            <person name="Hugenholtz P."/>
            <person name="Polz M.F."/>
            <person name="Zhang T."/>
        </authorList>
    </citation>
    <scope>NUCLEOTIDE SEQUENCE</scope>
    <source>
        <strain evidence="1">HKST-UBA02</strain>
    </source>
</reference>
<evidence type="ECO:0000313" key="2">
    <source>
        <dbReference type="Proteomes" id="UP000699691"/>
    </source>
</evidence>
<dbReference type="CDD" id="cd03801">
    <property type="entry name" value="GT4_PimA-like"/>
    <property type="match status" value="1"/>
</dbReference>
<name>A0A955RXP4_UNCKA</name>
<dbReference type="EC" id="2.4.-.-" evidence="1"/>
<comment type="caution">
    <text evidence="1">The sequence shown here is derived from an EMBL/GenBank/DDBJ whole genome shotgun (WGS) entry which is preliminary data.</text>
</comment>
<reference evidence="1" key="1">
    <citation type="submission" date="2020-04" db="EMBL/GenBank/DDBJ databases">
        <authorList>
            <person name="Zhang T."/>
        </authorList>
    </citation>
    <scope>NUCLEOTIDE SEQUENCE</scope>
    <source>
        <strain evidence="1">HKST-UBA02</strain>
    </source>
</reference>
<proteinExistence type="predicted"/>
<accession>A0A955RXP4</accession>
<keyword evidence="1" id="KW-0808">Transferase</keyword>
<dbReference type="Gene3D" id="3.40.50.2000">
    <property type="entry name" value="Glycogen Phosphorylase B"/>
    <property type="match status" value="2"/>
</dbReference>
<dbReference type="PANTHER" id="PTHR12526:SF600">
    <property type="entry name" value="GLYCOSYL TRANSFERASE GROUP 1"/>
    <property type="match status" value="1"/>
</dbReference>
<dbReference type="Proteomes" id="UP000699691">
    <property type="component" value="Unassembled WGS sequence"/>
</dbReference>
<dbReference type="AlphaFoldDB" id="A0A955RXP4"/>
<gene>
    <name evidence="1" type="ORF">KC573_04425</name>
</gene>